<keyword evidence="3" id="KW-1185">Reference proteome</keyword>
<accession>A0ABV8FGZ5</accession>
<feature type="region of interest" description="Disordered" evidence="1">
    <location>
        <begin position="57"/>
        <end position="88"/>
    </location>
</feature>
<feature type="compositionally biased region" description="Low complexity" evidence="1">
    <location>
        <begin position="75"/>
        <end position="88"/>
    </location>
</feature>
<evidence type="ECO:0000313" key="3">
    <source>
        <dbReference type="Proteomes" id="UP001595698"/>
    </source>
</evidence>
<proteinExistence type="predicted"/>
<dbReference type="RefSeq" id="WP_386197058.1">
    <property type="nucleotide sequence ID" value="NZ_JBHSBC010000065.1"/>
</dbReference>
<evidence type="ECO:0000256" key="1">
    <source>
        <dbReference type="SAM" id="MobiDB-lite"/>
    </source>
</evidence>
<organism evidence="2 3">
    <name type="scientific">Streptosporangium jomthongense</name>
    <dbReference type="NCBI Taxonomy" id="1193683"/>
    <lineage>
        <taxon>Bacteria</taxon>
        <taxon>Bacillati</taxon>
        <taxon>Actinomycetota</taxon>
        <taxon>Actinomycetes</taxon>
        <taxon>Streptosporangiales</taxon>
        <taxon>Streptosporangiaceae</taxon>
        <taxon>Streptosporangium</taxon>
    </lineage>
</organism>
<sequence>MAGLSNGELPDGFEHTRFPRRPLFTTVRAHHPEATATLPPETHQQVLRRRIHAFVQHNLHDPGYAPRSSPPPTRSPSVTCTSSSGTRT</sequence>
<comment type="caution">
    <text evidence="2">The sequence shown here is derived from an EMBL/GenBank/DDBJ whole genome shotgun (WGS) entry which is preliminary data.</text>
</comment>
<gene>
    <name evidence="2" type="ORF">ACFOYY_41495</name>
</gene>
<reference evidence="3" key="1">
    <citation type="journal article" date="2019" name="Int. J. Syst. Evol. Microbiol.">
        <title>The Global Catalogue of Microorganisms (GCM) 10K type strain sequencing project: providing services to taxonomists for standard genome sequencing and annotation.</title>
        <authorList>
            <consortium name="The Broad Institute Genomics Platform"/>
            <consortium name="The Broad Institute Genome Sequencing Center for Infectious Disease"/>
            <person name="Wu L."/>
            <person name="Ma J."/>
        </authorList>
    </citation>
    <scope>NUCLEOTIDE SEQUENCE [LARGE SCALE GENOMIC DNA]</scope>
    <source>
        <strain evidence="3">TBRC 7912</strain>
    </source>
</reference>
<evidence type="ECO:0000313" key="2">
    <source>
        <dbReference type="EMBL" id="MFC3986665.1"/>
    </source>
</evidence>
<protein>
    <submittedName>
        <fullName evidence="2">Uncharacterized protein</fullName>
    </submittedName>
</protein>
<name>A0ABV8FGZ5_9ACTN</name>
<dbReference type="Proteomes" id="UP001595698">
    <property type="component" value="Unassembled WGS sequence"/>
</dbReference>
<dbReference type="EMBL" id="JBHSBC010000065">
    <property type="protein sequence ID" value="MFC3986665.1"/>
    <property type="molecule type" value="Genomic_DNA"/>
</dbReference>